<dbReference type="OrthoDB" id="5314041at2759"/>
<keyword evidence="3" id="KW-0067">ATP-binding</keyword>
<dbReference type="PROSITE" id="PS00108">
    <property type="entry name" value="PROTEIN_KINASE_ST"/>
    <property type="match status" value="1"/>
</dbReference>
<dbReference type="PROSITE" id="PS50088">
    <property type="entry name" value="ANK_REPEAT"/>
    <property type="match status" value="6"/>
</dbReference>
<dbReference type="PROSITE" id="PS50297">
    <property type="entry name" value="ANK_REP_REGION"/>
    <property type="match status" value="5"/>
</dbReference>
<evidence type="ECO:0000313" key="5">
    <source>
        <dbReference type="EMBL" id="CAD7227352.1"/>
    </source>
</evidence>
<dbReference type="Gene3D" id="1.25.40.20">
    <property type="entry name" value="Ankyrin repeat-containing domain"/>
    <property type="match status" value="4"/>
</dbReference>
<dbReference type="SMART" id="SM00220">
    <property type="entry name" value="S_TKc"/>
    <property type="match status" value="1"/>
</dbReference>
<dbReference type="PANTHER" id="PTHR24123:SF33">
    <property type="entry name" value="PROTEIN HOS4"/>
    <property type="match status" value="1"/>
</dbReference>
<dbReference type="Gene3D" id="1.10.510.10">
    <property type="entry name" value="Transferase(Phosphotransferase) domain 1"/>
    <property type="match status" value="1"/>
</dbReference>
<keyword evidence="2" id="KW-0547">Nucleotide-binding</keyword>
<dbReference type="InterPro" id="IPR011009">
    <property type="entry name" value="Kinase-like_dom_sf"/>
</dbReference>
<dbReference type="InterPro" id="IPR002110">
    <property type="entry name" value="Ankyrin_rpt"/>
</dbReference>
<name>A0A7R8W9C3_9CRUS</name>
<protein>
    <submittedName>
        <fullName evidence="5">Uncharacterized protein</fullName>
    </submittedName>
</protein>
<keyword evidence="1" id="KW-0677">Repeat</keyword>
<dbReference type="Pfam" id="PF00023">
    <property type="entry name" value="Ank"/>
    <property type="match status" value="2"/>
</dbReference>
<dbReference type="Pfam" id="PF12796">
    <property type="entry name" value="Ank_2"/>
    <property type="match status" value="3"/>
</dbReference>
<dbReference type="PROSITE" id="PS00107">
    <property type="entry name" value="PROTEIN_KINASE_ATP"/>
    <property type="match status" value="1"/>
</dbReference>
<dbReference type="Pfam" id="PF00069">
    <property type="entry name" value="Pkinase"/>
    <property type="match status" value="1"/>
</dbReference>
<dbReference type="GO" id="GO:0005524">
    <property type="term" value="F:ATP binding"/>
    <property type="evidence" value="ECO:0007669"/>
    <property type="project" value="UniProtKB-UniRule"/>
</dbReference>
<gene>
    <name evidence="5" type="ORF">CTOB1V02_LOCUS5260</name>
</gene>
<dbReference type="InterPro" id="IPR008271">
    <property type="entry name" value="Ser/Thr_kinase_AS"/>
</dbReference>
<dbReference type="SUPFAM" id="SSF48403">
    <property type="entry name" value="Ankyrin repeat"/>
    <property type="match status" value="1"/>
</dbReference>
<dbReference type="SMART" id="SM00248">
    <property type="entry name" value="ANK"/>
    <property type="match status" value="10"/>
</dbReference>
<dbReference type="PANTHER" id="PTHR24123">
    <property type="entry name" value="ANKYRIN REPEAT-CONTAINING"/>
    <property type="match status" value="1"/>
</dbReference>
<dbReference type="PROSITE" id="PS50011">
    <property type="entry name" value="PROTEIN_KINASE_DOM"/>
    <property type="match status" value="1"/>
</dbReference>
<evidence type="ECO:0000256" key="2">
    <source>
        <dbReference type="ARBA" id="ARBA00022741"/>
    </source>
</evidence>
<evidence type="ECO:0000256" key="4">
    <source>
        <dbReference type="ARBA" id="ARBA00023043"/>
    </source>
</evidence>
<evidence type="ECO:0000256" key="3">
    <source>
        <dbReference type="ARBA" id="ARBA00022840"/>
    </source>
</evidence>
<sequence>MSSSAFPNVGQEQEPVFSLIRHPGSSEVALRTGDEDPVLLPLVKRRDFTLYRKRTYKLETVSPEISYLLSPDPSVPVRNATASGSLSFDHWNVEEIITVTYEGLGQVSMTWLHLFALLPGYHPVVKLLLDHAADPKAVDSLLNQTPLHLANTRATATVLIEHGAEVNVIDKWSQTPLLLALQRVRHSVVDVLLGNGADPNIPGWYKQTPLLLAAQYGQHSIAELLLGNGADPNIPDCNDRTPLLLASQYGHHSTTDLLLGNGADPNIPDCYERTPLLLASQYGRHSIAELLLANGVDPNIPDSDNQTPLLLASQYGHHSIAELLLGNGADPNIPDSNKRTPLLLASQYDHHSIAELLLANGADVLAADIFDKTPLIVAKTENTILVIIEHTNDLNRQHQQSGNTLLHSCCLHGREEAAKRLIEKEVRLDLKNNEGETALDIALAKGYAHIVSHFAGHLQTGRFERHFEVMKDDKHKDGVLGKGAFGRVFQAKRRGTNDVFAIKEIHFPLEDADKTLREVRAAMELSREHPYILTHHDAWLEDRRTSDELPLPSPSNKNATTQHGTVATCSTILPSSVWNLATTESGFPSRSDNLLRRLRRENPANVHRLAMQKEGMVEFDFHRPAIKAIKAGMRAVRNGAKVHSVLTKKAMTELYSQTAERRVVDGIKAKTRAAMKTNRTELHRLLKKKATMGSDFKNPTRLVEKIEAKKNRARVRRLLKKRATMGSDFKNPTRLVEKIEAKKNRARVRRLLKKRATMGSDLKKLRGLVQTIKVKTRAPSTRENHARTTNEGLLERRKRRTMSSQRVPRLKAMVLKVSLPREQRKARYLGKFTFTLYIQMDLMEMTLEDYIRRRNEGYTEKSPTLSAEDRRIAMGIFSDLCFAVNFVHKRGFIHRDLKPSNVLMSPRENPPSWQCPYSVCLSDFGLSTRLLDEFGTGMYKTVGVGTVSYAAPEQLKGRPGSTSKGAKYGKEVDIYPLALIAVQLRVPMEWESERPRVFNDLRSPEVRIPTEVEESLDQRLLDNVRRGLSHEPTERPTANGLRWAF</sequence>
<dbReference type="EMBL" id="OB661110">
    <property type="protein sequence ID" value="CAD7227352.1"/>
    <property type="molecule type" value="Genomic_DNA"/>
</dbReference>
<dbReference type="InterPro" id="IPR000719">
    <property type="entry name" value="Prot_kinase_dom"/>
</dbReference>
<proteinExistence type="predicted"/>
<dbReference type="InterPro" id="IPR051165">
    <property type="entry name" value="Multifunctional_ANK_Repeat"/>
</dbReference>
<dbReference type="AlphaFoldDB" id="A0A7R8W9C3"/>
<reference evidence="5" key="1">
    <citation type="submission" date="2020-11" db="EMBL/GenBank/DDBJ databases">
        <authorList>
            <person name="Tran Van P."/>
        </authorList>
    </citation>
    <scope>NUCLEOTIDE SEQUENCE</scope>
</reference>
<organism evidence="5">
    <name type="scientific">Cyprideis torosa</name>
    <dbReference type="NCBI Taxonomy" id="163714"/>
    <lineage>
        <taxon>Eukaryota</taxon>
        <taxon>Metazoa</taxon>
        <taxon>Ecdysozoa</taxon>
        <taxon>Arthropoda</taxon>
        <taxon>Crustacea</taxon>
        <taxon>Oligostraca</taxon>
        <taxon>Ostracoda</taxon>
        <taxon>Podocopa</taxon>
        <taxon>Podocopida</taxon>
        <taxon>Cytherocopina</taxon>
        <taxon>Cytheroidea</taxon>
        <taxon>Cytherideidae</taxon>
        <taxon>Cyprideis</taxon>
    </lineage>
</organism>
<dbReference type="GO" id="GO:0004672">
    <property type="term" value="F:protein kinase activity"/>
    <property type="evidence" value="ECO:0007669"/>
    <property type="project" value="InterPro"/>
</dbReference>
<accession>A0A7R8W9C3</accession>
<dbReference type="InterPro" id="IPR036770">
    <property type="entry name" value="Ankyrin_rpt-contain_sf"/>
</dbReference>
<dbReference type="SUPFAM" id="SSF56112">
    <property type="entry name" value="Protein kinase-like (PK-like)"/>
    <property type="match status" value="1"/>
</dbReference>
<keyword evidence="4" id="KW-0040">ANK repeat</keyword>
<dbReference type="InterPro" id="IPR017441">
    <property type="entry name" value="Protein_kinase_ATP_BS"/>
</dbReference>
<dbReference type="Gene3D" id="3.30.200.20">
    <property type="entry name" value="Phosphorylase Kinase, domain 1"/>
    <property type="match status" value="1"/>
</dbReference>
<evidence type="ECO:0000256" key="1">
    <source>
        <dbReference type="ARBA" id="ARBA00022737"/>
    </source>
</evidence>